<gene>
    <name evidence="5" type="ordered locus">Kfla_6144</name>
</gene>
<feature type="compositionally biased region" description="Acidic residues" evidence="3">
    <location>
        <begin position="34"/>
        <end position="44"/>
    </location>
</feature>
<reference evidence="5 6" key="2">
    <citation type="journal article" date="2010" name="Stand. Genomic Sci.">
        <title>Complete genome sequence of Kribbella flavida type strain (IFO 14399).</title>
        <authorList>
            <person name="Pukall R."/>
            <person name="Lapidus A."/>
            <person name="Glavina Del Rio T."/>
            <person name="Copeland A."/>
            <person name="Tice H."/>
            <person name="Cheng J.-F."/>
            <person name="Lucas S."/>
            <person name="Chen F."/>
            <person name="Nolan M."/>
            <person name="LaButti K."/>
            <person name="Pati A."/>
            <person name="Ivanova N."/>
            <person name="Mavrommatis K."/>
            <person name="Mikhailova N."/>
            <person name="Pitluck S."/>
            <person name="Bruce D."/>
            <person name="Goodwin L."/>
            <person name="Land M."/>
            <person name="Hauser L."/>
            <person name="Chang Y.-J."/>
            <person name="Jeffries C.D."/>
            <person name="Chen A."/>
            <person name="Palaniappan K."/>
            <person name="Chain P."/>
            <person name="Rohde M."/>
            <person name="Goeker M."/>
            <person name="Bristow J."/>
            <person name="Eisen J.A."/>
            <person name="Markowitz V."/>
            <person name="Hugenholtz P."/>
            <person name="Kyrpides N.C."/>
            <person name="Klenk H.-P."/>
            <person name="Brettin T."/>
        </authorList>
    </citation>
    <scope>NUCLEOTIDE SEQUENCE [LARGE SCALE GENOMIC DNA]</scope>
    <source>
        <strain evidence="6">DSM 17836 / JCM 10339 / NBRC 14399</strain>
    </source>
</reference>
<sequence>MPDRPRSRPRIAGQRRRDEDTGVTEKVTPATTDVLEEPVAEPEPEPAVTESAEDTAPPARTSRVNLVLTASLAVLIVLVLGLAGVLGVKAYRGQQAEEARAEAAAAGRKAAETALSYDYRTLDKSFADARATMTPEFAATFDETAKVAGELATKTKATVRAEVREVGVRDGDTDRVTLVIFVNQTTTSTITQGKPRVDLNRTRFTMARFGARWLVQEIVGL</sequence>
<protein>
    <recommendedName>
        <fullName evidence="7">Mce-associated membrane protein</fullName>
    </recommendedName>
</protein>
<evidence type="ECO:0000256" key="1">
    <source>
        <dbReference type="ARBA" id="ARBA00004370"/>
    </source>
</evidence>
<evidence type="ECO:0000256" key="4">
    <source>
        <dbReference type="SAM" id="Phobius"/>
    </source>
</evidence>
<reference evidence="6" key="1">
    <citation type="submission" date="2009-09" db="EMBL/GenBank/DDBJ databases">
        <title>The complete genome of Kribbella flavida DSM 17836.</title>
        <authorList>
            <consortium name="US DOE Joint Genome Institute (JGI-PGF)"/>
            <person name="Lucas S."/>
            <person name="Copeland A."/>
            <person name="Lapidus A."/>
            <person name="Glavina del Rio T."/>
            <person name="Dalin E."/>
            <person name="Tice H."/>
            <person name="Bruce D."/>
            <person name="Goodwin L."/>
            <person name="Pitluck S."/>
            <person name="Kyrpides N."/>
            <person name="Mavromatis K."/>
            <person name="Ivanova N."/>
            <person name="Saunders E."/>
            <person name="Brettin T."/>
            <person name="Detter J.C."/>
            <person name="Han C."/>
            <person name="Larimer F."/>
            <person name="Land M."/>
            <person name="Hauser L."/>
            <person name="Markowitz V."/>
            <person name="Cheng J.-F."/>
            <person name="Hugenholtz P."/>
            <person name="Woyke T."/>
            <person name="Wu D."/>
            <person name="Pukall R."/>
            <person name="Klenk H.-P."/>
            <person name="Eisen J.A."/>
        </authorList>
    </citation>
    <scope>NUCLEOTIDE SEQUENCE [LARGE SCALE GENOMIC DNA]</scope>
    <source>
        <strain evidence="6">DSM 17836 / JCM 10339 / NBRC 14399</strain>
    </source>
</reference>
<dbReference type="KEGG" id="kfl:Kfla_6144"/>
<evidence type="ECO:0008006" key="7">
    <source>
        <dbReference type="Google" id="ProtNLM"/>
    </source>
</evidence>
<evidence type="ECO:0000256" key="2">
    <source>
        <dbReference type="ARBA" id="ARBA00023136"/>
    </source>
</evidence>
<keyword evidence="2 4" id="KW-0472">Membrane</keyword>
<keyword evidence="6" id="KW-1185">Reference proteome</keyword>
<keyword evidence="4" id="KW-1133">Transmembrane helix</keyword>
<dbReference type="GO" id="GO:0016020">
    <property type="term" value="C:membrane"/>
    <property type="evidence" value="ECO:0007669"/>
    <property type="project" value="UniProtKB-SubCell"/>
</dbReference>
<dbReference type="OrthoDB" id="3829670at2"/>
<proteinExistence type="predicted"/>
<dbReference type="HOGENOM" id="CLU_072301_5_0_11"/>
<dbReference type="eggNOG" id="COG0443">
    <property type="taxonomic scope" value="Bacteria"/>
</dbReference>
<dbReference type="AlphaFoldDB" id="D2PU96"/>
<feature type="region of interest" description="Disordered" evidence="3">
    <location>
        <begin position="1"/>
        <end position="59"/>
    </location>
</feature>
<name>D2PU96_KRIFD</name>
<evidence type="ECO:0000256" key="3">
    <source>
        <dbReference type="SAM" id="MobiDB-lite"/>
    </source>
</evidence>
<dbReference type="PANTHER" id="PTHR37042:SF4">
    <property type="entry name" value="OUTER MEMBRANE PROTEIN RV1973"/>
    <property type="match status" value="1"/>
</dbReference>
<evidence type="ECO:0000313" key="6">
    <source>
        <dbReference type="Proteomes" id="UP000007967"/>
    </source>
</evidence>
<dbReference type="RefSeq" id="WP_012923700.1">
    <property type="nucleotide sequence ID" value="NC_013729.1"/>
</dbReference>
<dbReference type="Proteomes" id="UP000007967">
    <property type="component" value="Chromosome"/>
</dbReference>
<keyword evidence="4" id="KW-0812">Transmembrane</keyword>
<dbReference type="EMBL" id="CP001736">
    <property type="protein sequence ID" value="ADB35147.1"/>
    <property type="molecule type" value="Genomic_DNA"/>
</dbReference>
<dbReference type="STRING" id="479435.Kfla_6144"/>
<accession>D2PU96</accession>
<dbReference type="PANTHER" id="PTHR37042">
    <property type="entry name" value="OUTER MEMBRANE PROTEIN RV1973"/>
    <property type="match status" value="1"/>
</dbReference>
<evidence type="ECO:0000313" key="5">
    <source>
        <dbReference type="EMBL" id="ADB35147.1"/>
    </source>
</evidence>
<comment type="subcellular location">
    <subcellularLocation>
        <location evidence="1">Membrane</location>
    </subcellularLocation>
</comment>
<organism evidence="5 6">
    <name type="scientific">Kribbella flavida (strain DSM 17836 / JCM 10339 / NBRC 14399)</name>
    <dbReference type="NCBI Taxonomy" id="479435"/>
    <lineage>
        <taxon>Bacteria</taxon>
        <taxon>Bacillati</taxon>
        <taxon>Actinomycetota</taxon>
        <taxon>Actinomycetes</taxon>
        <taxon>Propionibacteriales</taxon>
        <taxon>Kribbellaceae</taxon>
        <taxon>Kribbella</taxon>
    </lineage>
</organism>
<feature type="transmembrane region" description="Helical" evidence="4">
    <location>
        <begin position="66"/>
        <end position="88"/>
    </location>
</feature>